<reference evidence="7" key="2">
    <citation type="submission" date="2025-08" db="UniProtKB">
        <authorList>
            <consortium name="RefSeq"/>
        </authorList>
    </citation>
    <scope>IDENTIFICATION</scope>
    <source>
        <tissue evidence="7">Leaves</tissue>
    </source>
</reference>
<dbReference type="GO" id="GO:0080044">
    <property type="term" value="F:quercetin 7-O-glucosyltransferase activity"/>
    <property type="evidence" value="ECO:0007669"/>
    <property type="project" value="TreeGrafter"/>
</dbReference>
<dbReference type="CDD" id="cd03784">
    <property type="entry name" value="GT1_Gtf-like"/>
    <property type="match status" value="1"/>
</dbReference>
<evidence type="ECO:0000256" key="4">
    <source>
        <dbReference type="RuleBase" id="RU003718"/>
    </source>
</evidence>
<dbReference type="EC" id="2.4.1.-" evidence="5"/>
<evidence type="ECO:0000256" key="3">
    <source>
        <dbReference type="ARBA" id="ARBA00022679"/>
    </source>
</evidence>
<dbReference type="SUPFAM" id="SSF53756">
    <property type="entry name" value="UDP-Glycosyltransferase/glycogen phosphorylase"/>
    <property type="match status" value="1"/>
</dbReference>
<dbReference type="Proteomes" id="UP001652660">
    <property type="component" value="Chromosome 3e"/>
</dbReference>
<keyword evidence="2 4" id="KW-0328">Glycosyltransferase</keyword>
<dbReference type="GeneID" id="113737319"/>
<name>A0A6P6WY10_COFAR</name>
<dbReference type="RefSeq" id="XP_027120368.2">
    <property type="nucleotide sequence ID" value="XM_027264567.2"/>
</dbReference>
<comment type="similarity">
    <text evidence="1 4">Belongs to the UDP-glycosyltransferase family.</text>
</comment>
<organism evidence="6 7">
    <name type="scientific">Coffea arabica</name>
    <name type="common">Arabian coffee</name>
    <dbReference type="NCBI Taxonomy" id="13443"/>
    <lineage>
        <taxon>Eukaryota</taxon>
        <taxon>Viridiplantae</taxon>
        <taxon>Streptophyta</taxon>
        <taxon>Embryophyta</taxon>
        <taxon>Tracheophyta</taxon>
        <taxon>Spermatophyta</taxon>
        <taxon>Magnoliopsida</taxon>
        <taxon>eudicotyledons</taxon>
        <taxon>Gunneridae</taxon>
        <taxon>Pentapetalae</taxon>
        <taxon>asterids</taxon>
        <taxon>lamiids</taxon>
        <taxon>Gentianales</taxon>
        <taxon>Rubiaceae</taxon>
        <taxon>Ixoroideae</taxon>
        <taxon>Gardenieae complex</taxon>
        <taxon>Bertiereae - Coffeeae clade</taxon>
        <taxon>Coffeeae</taxon>
        <taxon>Coffea</taxon>
    </lineage>
</organism>
<dbReference type="OrthoDB" id="5835829at2759"/>
<dbReference type="InterPro" id="IPR002213">
    <property type="entry name" value="UDP_glucos_trans"/>
</dbReference>
<evidence type="ECO:0000313" key="7">
    <source>
        <dbReference type="RefSeq" id="XP_027120368.2"/>
    </source>
</evidence>
<accession>A0A6P6WY10</accession>
<keyword evidence="6" id="KW-1185">Reference proteome</keyword>
<protein>
    <recommendedName>
        <fullName evidence="5">Glycosyltransferase</fullName>
        <ecNumber evidence="5">2.4.1.-</ecNumber>
    </recommendedName>
</protein>
<gene>
    <name evidence="7" type="primary">LOC113737319</name>
</gene>
<reference evidence="6" key="1">
    <citation type="journal article" date="2025" name="Foods">
        <title>Unveiling the Microbial Signatures of Arabica Coffee Cherries: Insights into Ripeness Specific Diversity, Functional Traits, and Implications for Quality and Safety.</title>
        <authorList>
            <consortium name="RefSeq"/>
            <person name="Tenea G.N."/>
            <person name="Cifuentes V."/>
            <person name="Reyes P."/>
            <person name="Cevallos-Vallejos M."/>
        </authorList>
    </citation>
    <scope>NUCLEOTIDE SEQUENCE [LARGE SCALE GENOMIC DNA]</scope>
</reference>
<proteinExistence type="inferred from homology"/>
<dbReference type="PANTHER" id="PTHR11926">
    <property type="entry name" value="GLUCOSYL/GLUCURONOSYL TRANSFERASES"/>
    <property type="match status" value="1"/>
</dbReference>
<dbReference type="Pfam" id="PF00201">
    <property type="entry name" value="UDPGT"/>
    <property type="match status" value="1"/>
</dbReference>
<dbReference type="PROSITE" id="PS00375">
    <property type="entry name" value="UDPGT"/>
    <property type="match status" value="1"/>
</dbReference>
<evidence type="ECO:0000256" key="2">
    <source>
        <dbReference type="ARBA" id="ARBA00022676"/>
    </source>
</evidence>
<dbReference type="PANTHER" id="PTHR11926:SF870">
    <property type="entry name" value="UDP-GLYCOSYLTRANSFERASE 75B1"/>
    <property type="match status" value="1"/>
</dbReference>
<dbReference type="GO" id="GO:0080043">
    <property type="term" value="F:quercetin 3-O-glucosyltransferase activity"/>
    <property type="evidence" value="ECO:0007669"/>
    <property type="project" value="TreeGrafter"/>
</dbReference>
<evidence type="ECO:0000256" key="1">
    <source>
        <dbReference type="ARBA" id="ARBA00009995"/>
    </source>
</evidence>
<keyword evidence="3 4" id="KW-0808">Transferase</keyword>
<dbReference type="Gene3D" id="3.40.50.2000">
    <property type="entry name" value="Glycogen Phosphorylase B"/>
    <property type="match status" value="2"/>
</dbReference>
<evidence type="ECO:0000256" key="5">
    <source>
        <dbReference type="RuleBase" id="RU362057"/>
    </source>
</evidence>
<dbReference type="AlphaFoldDB" id="A0A6P6WY10"/>
<dbReference type="InterPro" id="IPR035595">
    <property type="entry name" value="UDP_glycos_trans_CS"/>
</dbReference>
<sequence length="470" mass="52503">MAYCHTLLVTFPGQGQINPALQLAKSLLKMGVKKVTFSTSISATRSMVKLAGSLPEDLSIVPFSDGYDSGFAWGYDDIGDFISSLISNGSHAIKELIMAKANECHPITHVVYTPFMSWVLKICYEYGISATFFWIQPAAVLDIYFYYFNGYREKIENFMRGDIIELTWLPLLSDCDLPSFLLDPSPEVNRIAVRELKDHLQLLEKEENATILVNSFDGLEYEALRAMKKFKMMAIGPLVPSEFLDGKYPLGVSFGGDMLPTLKDYVKWMNSKHEGSLVYVAFGSYSELSMKQMEQIAHGLLESQKTFLWVIRTSYSGEKLEEKLSCKDELEKQGMIVPWCSQMEVLSHPCVGCFVTHCGWNSSLESMVAGVPVVAVPLWNDQATNAKFIQDVWKIGVRAIANDGGVFEANEIKRCIELVMDGGKIGEEMRINAKKWQGLAREAAKDGGPSNMNLRTFVNELGDGVTKTTI</sequence>
<evidence type="ECO:0000313" key="6">
    <source>
        <dbReference type="Proteomes" id="UP001652660"/>
    </source>
</evidence>